<comment type="caution">
    <text evidence="3">The sequence shown here is derived from an EMBL/GenBank/DDBJ whole genome shotgun (WGS) entry which is preliminary data.</text>
</comment>
<dbReference type="Proteomes" id="UP000663854">
    <property type="component" value="Unassembled WGS sequence"/>
</dbReference>
<dbReference type="Proteomes" id="UP000663870">
    <property type="component" value="Unassembled WGS sequence"/>
</dbReference>
<evidence type="ECO:0000313" key="4">
    <source>
        <dbReference type="Proteomes" id="UP000663870"/>
    </source>
</evidence>
<reference evidence="3" key="1">
    <citation type="submission" date="2021-02" db="EMBL/GenBank/DDBJ databases">
        <authorList>
            <person name="Nowell W R."/>
        </authorList>
    </citation>
    <scope>NUCLEOTIDE SEQUENCE</scope>
</reference>
<name>A0A815UGA8_9BILA</name>
<feature type="compositionally biased region" description="Basic and acidic residues" evidence="1">
    <location>
        <begin position="169"/>
        <end position="192"/>
    </location>
</feature>
<dbReference type="EMBL" id="CAJNOL010002617">
    <property type="protein sequence ID" value="CAF1516623.1"/>
    <property type="molecule type" value="Genomic_DNA"/>
</dbReference>
<evidence type="ECO:0000313" key="2">
    <source>
        <dbReference type="EMBL" id="CAF1234771.1"/>
    </source>
</evidence>
<organism evidence="3 4">
    <name type="scientific">Rotaria sordida</name>
    <dbReference type="NCBI Taxonomy" id="392033"/>
    <lineage>
        <taxon>Eukaryota</taxon>
        <taxon>Metazoa</taxon>
        <taxon>Spiralia</taxon>
        <taxon>Gnathifera</taxon>
        <taxon>Rotifera</taxon>
        <taxon>Eurotatoria</taxon>
        <taxon>Bdelloidea</taxon>
        <taxon>Philodinida</taxon>
        <taxon>Philodinidae</taxon>
        <taxon>Rotaria</taxon>
    </lineage>
</organism>
<dbReference type="EMBL" id="CAJNOH010001608">
    <property type="protein sequence ID" value="CAF1234771.1"/>
    <property type="molecule type" value="Genomic_DNA"/>
</dbReference>
<feature type="region of interest" description="Disordered" evidence="1">
    <location>
        <begin position="163"/>
        <end position="198"/>
    </location>
</feature>
<protein>
    <submittedName>
        <fullName evidence="3">Uncharacterized protein</fullName>
    </submittedName>
</protein>
<gene>
    <name evidence="3" type="ORF">JXQ802_LOCUS41319</name>
    <name evidence="2" type="ORF">PYM288_LOCUS26569</name>
</gene>
<dbReference type="AlphaFoldDB" id="A0A815UGA8"/>
<accession>A0A815UGA8</accession>
<sequence>MEQRMSTTRLYPRSDSAIDIKARKRVAELYKLTDEITNASNEINEIYANKIYRKYRRLLAVNAKLKKQLSQYLTFYNKTKQTQQKSLVFLVRIICDIKDTENFDGNDSRFTKITCDNNYNDCHEGDDGDNINNGDNANGSDTMNDENNEDKLFMAMDPYEFETTNDDNQSEHEIKEKGNDFFPETDRDIDQNEEKDDETTRLPVILQNIIRQKAKKNNNAKSYLLQIPRYPALCEFLCDKSHTSFNRRPSGAQVRSLIVNHLSQHLANDVKMRMRLCDELREIHRSYMRTFMNNPHTSGTECIFS</sequence>
<keyword evidence="4" id="KW-1185">Reference proteome</keyword>
<evidence type="ECO:0000313" key="3">
    <source>
        <dbReference type="EMBL" id="CAF1516623.1"/>
    </source>
</evidence>
<evidence type="ECO:0000256" key="1">
    <source>
        <dbReference type="SAM" id="MobiDB-lite"/>
    </source>
</evidence>
<proteinExistence type="predicted"/>